<dbReference type="EC" id="3.4.16.-" evidence="15"/>
<evidence type="ECO:0000256" key="2">
    <source>
        <dbReference type="ARBA" id="ARBA00004393"/>
    </source>
</evidence>
<evidence type="ECO:0000256" key="1">
    <source>
        <dbReference type="ARBA" id="ARBA00001003"/>
    </source>
</evidence>
<evidence type="ECO:0000256" key="17">
    <source>
        <dbReference type="SAM" id="Phobius"/>
    </source>
</evidence>
<keyword evidence="8" id="KW-0732">Signal</keyword>
<evidence type="ECO:0000256" key="7">
    <source>
        <dbReference type="ARBA" id="ARBA00022703"/>
    </source>
</evidence>
<dbReference type="PRINTS" id="PR00724">
    <property type="entry name" value="CRBOXYPTASEC"/>
</dbReference>
<keyword evidence="19" id="KW-1185">Reference proteome</keyword>
<evidence type="ECO:0000256" key="11">
    <source>
        <dbReference type="ARBA" id="ARBA00023034"/>
    </source>
</evidence>
<proteinExistence type="inferred from homology"/>
<keyword evidence="10 17" id="KW-1133">Transmembrane helix</keyword>
<feature type="transmembrane region" description="Helical" evidence="17">
    <location>
        <begin position="527"/>
        <end position="547"/>
    </location>
</feature>
<dbReference type="PANTHER" id="PTHR11802:SF190">
    <property type="entry name" value="PHEROMONE-PROCESSING CARBOXYPEPTIDASE KEX1"/>
    <property type="match status" value="1"/>
</dbReference>
<comment type="catalytic activity">
    <reaction evidence="1">
        <text>Preferential release of a C-terminal arginine or lysine residue.</text>
        <dbReference type="EC" id="3.4.16.6"/>
    </reaction>
</comment>
<dbReference type="STRING" id="2070753.A0A3A2ZR43"/>
<evidence type="ECO:0000256" key="13">
    <source>
        <dbReference type="ARBA" id="ARBA00023180"/>
    </source>
</evidence>
<dbReference type="SUPFAM" id="SSF53474">
    <property type="entry name" value="alpha/beta-Hydrolases"/>
    <property type="match status" value="1"/>
</dbReference>
<dbReference type="Pfam" id="PF00450">
    <property type="entry name" value="Peptidase_S10"/>
    <property type="match status" value="1"/>
</dbReference>
<evidence type="ECO:0000256" key="6">
    <source>
        <dbReference type="ARBA" id="ARBA00022692"/>
    </source>
</evidence>
<feature type="region of interest" description="Disordered" evidence="16">
    <location>
        <begin position="595"/>
        <end position="639"/>
    </location>
</feature>
<feature type="region of interest" description="Disordered" evidence="16">
    <location>
        <begin position="484"/>
        <end position="514"/>
    </location>
</feature>
<protein>
    <recommendedName>
        <fullName evidence="15">Carboxypeptidase</fullName>
        <ecNumber evidence="15">3.4.16.-</ecNumber>
    </recommendedName>
</protein>
<evidence type="ECO:0000256" key="4">
    <source>
        <dbReference type="ARBA" id="ARBA00022645"/>
    </source>
</evidence>
<dbReference type="PROSITE" id="PS00131">
    <property type="entry name" value="CARBOXYPEPT_SER_SER"/>
    <property type="match status" value="1"/>
</dbReference>
<dbReference type="GO" id="GO:0006508">
    <property type="term" value="P:proteolysis"/>
    <property type="evidence" value="ECO:0007669"/>
    <property type="project" value="UniProtKB-KW"/>
</dbReference>
<evidence type="ECO:0000256" key="8">
    <source>
        <dbReference type="ARBA" id="ARBA00022729"/>
    </source>
</evidence>
<comment type="caution">
    <text evidence="18">The sequence shown here is derived from an EMBL/GenBank/DDBJ whole genome shotgun (WGS) entry which is preliminary data.</text>
</comment>
<organism evidence="18 19">
    <name type="scientific">Aspergillus sclerotialis</name>
    <dbReference type="NCBI Taxonomy" id="2070753"/>
    <lineage>
        <taxon>Eukaryota</taxon>
        <taxon>Fungi</taxon>
        <taxon>Dikarya</taxon>
        <taxon>Ascomycota</taxon>
        <taxon>Pezizomycotina</taxon>
        <taxon>Eurotiomycetes</taxon>
        <taxon>Eurotiomycetidae</taxon>
        <taxon>Eurotiales</taxon>
        <taxon>Aspergillaceae</taxon>
        <taxon>Aspergillus</taxon>
        <taxon>Aspergillus subgen. Polypaecilum</taxon>
    </lineage>
</organism>
<reference evidence="19" key="1">
    <citation type="submission" date="2017-02" db="EMBL/GenBank/DDBJ databases">
        <authorList>
            <person name="Tafer H."/>
            <person name="Lopandic K."/>
        </authorList>
    </citation>
    <scope>NUCLEOTIDE SEQUENCE [LARGE SCALE GENOMIC DNA]</scope>
    <source>
        <strain evidence="19">CBS 366.77</strain>
    </source>
</reference>
<evidence type="ECO:0000256" key="3">
    <source>
        <dbReference type="ARBA" id="ARBA00009431"/>
    </source>
</evidence>
<evidence type="ECO:0000256" key="16">
    <source>
        <dbReference type="SAM" id="MobiDB-lite"/>
    </source>
</evidence>
<keyword evidence="13" id="KW-0325">Glycoprotein</keyword>
<evidence type="ECO:0000256" key="10">
    <source>
        <dbReference type="ARBA" id="ARBA00022989"/>
    </source>
</evidence>
<dbReference type="Gene3D" id="3.40.50.1820">
    <property type="entry name" value="alpha/beta hydrolase"/>
    <property type="match status" value="1"/>
</dbReference>
<keyword evidence="6 17" id="KW-0812">Transmembrane</keyword>
<dbReference type="OrthoDB" id="443318at2759"/>
<dbReference type="AlphaFoldDB" id="A0A3A2ZR43"/>
<dbReference type="InterPro" id="IPR001563">
    <property type="entry name" value="Peptidase_S10"/>
</dbReference>
<feature type="compositionally biased region" description="Polar residues" evidence="16">
    <location>
        <begin position="495"/>
        <end position="509"/>
    </location>
</feature>
<keyword evidence="7" id="KW-0053">Apoptosis</keyword>
<gene>
    <name evidence="18" type="ORF">PHISCL_02035</name>
</gene>
<evidence type="ECO:0000313" key="18">
    <source>
        <dbReference type="EMBL" id="RJE25642.1"/>
    </source>
</evidence>
<keyword evidence="11" id="KW-0333">Golgi apparatus</keyword>
<dbReference type="FunFam" id="3.40.50.1820:FF:000121">
    <property type="entry name" value="Carboxypeptidase D"/>
    <property type="match status" value="1"/>
</dbReference>
<name>A0A3A2ZR43_9EURO</name>
<dbReference type="PANTHER" id="PTHR11802">
    <property type="entry name" value="SERINE PROTEASE FAMILY S10 SERINE CARBOXYPEPTIDASE"/>
    <property type="match status" value="1"/>
</dbReference>
<evidence type="ECO:0000256" key="12">
    <source>
        <dbReference type="ARBA" id="ARBA00023136"/>
    </source>
</evidence>
<accession>A0A3A2ZR43</accession>
<keyword evidence="12 17" id="KW-0472">Membrane</keyword>
<keyword evidence="5 15" id="KW-0645">Protease</keyword>
<dbReference type="GO" id="GO:0006915">
    <property type="term" value="P:apoptotic process"/>
    <property type="evidence" value="ECO:0007669"/>
    <property type="project" value="UniProtKB-KW"/>
</dbReference>
<dbReference type="GO" id="GO:0004185">
    <property type="term" value="F:serine-type carboxypeptidase activity"/>
    <property type="evidence" value="ECO:0007669"/>
    <property type="project" value="UniProtKB-UniRule"/>
</dbReference>
<keyword evidence="4 15" id="KW-0121">Carboxypeptidase</keyword>
<comment type="function">
    <text evidence="14">Protease with a carboxypeptidase B-like function involved in the C-terminal processing of the lysine and arginine residues from protein precursors. Promotes cell fusion and is involved in the programmed cell death.</text>
</comment>
<keyword evidence="9 15" id="KW-0378">Hydrolase</keyword>
<comment type="similarity">
    <text evidence="3 15">Belongs to the peptidase S10 family.</text>
</comment>
<evidence type="ECO:0000256" key="14">
    <source>
        <dbReference type="ARBA" id="ARBA00037042"/>
    </source>
</evidence>
<feature type="compositionally biased region" description="Basic and acidic residues" evidence="16">
    <location>
        <begin position="630"/>
        <end position="639"/>
    </location>
</feature>
<evidence type="ECO:0000256" key="5">
    <source>
        <dbReference type="ARBA" id="ARBA00022670"/>
    </source>
</evidence>
<dbReference type="GO" id="GO:0005802">
    <property type="term" value="C:trans-Golgi network"/>
    <property type="evidence" value="ECO:0007669"/>
    <property type="project" value="TreeGrafter"/>
</dbReference>
<comment type="subcellular location">
    <subcellularLocation>
        <location evidence="2">Golgi apparatus</location>
        <location evidence="2">trans-Golgi network membrane</location>
        <topology evidence="2">Single-pass type I membrane protein</topology>
    </subcellularLocation>
</comment>
<evidence type="ECO:0000313" key="19">
    <source>
        <dbReference type="Proteomes" id="UP000266188"/>
    </source>
</evidence>
<evidence type="ECO:0000256" key="15">
    <source>
        <dbReference type="RuleBase" id="RU361156"/>
    </source>
</evidence>
<evidence type="ECO:0000256" key="9">
    <source>
        <dbReference type="ARBA" id="ARBA00022801"/>
    </source>
</evidence>
<dbReference type="InterPro" id="IPR029058">
    <property type="entry name" value="AB_hydrolase_fold"/>
</dbReference>
<sequence length="639" mass="71410">MFLRSPWGSSYSTKSAAFAVSSWALSLLFFLSTSNLVVAKSAADYYVRSLPGAPDGPLLKMHAGHIEVDEQNNGNLFFWHFQNRHIANRQRTVIWLNGGPGCSSMDGALMEVGPYRLKNDHKLEYNDGSWDEFANLLFVDQPVGTGFSYVNTDSYLHELDEMASQFVTFLENWFEIFPEYEKDDIYLSGESYAGQHIPYIAKAIQKRNKSVAGSDKTKWNLRGLLIGNGWISPAEQYPAYLTYAYDEGLVKEGSRLAKKLDAAQSVCLSKIEAAGAKGLLEIDQCEAVLQDILKGTVDSDGKCYNMYDYRLRDVYPSCGMNWPSDLTDVKPYLRRSDVTEALNINPDKKSGWEECSGAVSSTFRASNSVPAVQLLPELLESGLPILLFSGDKDIICNHIGTEQLIHNMKWSGGTGFEISPGVWAPRHDWTFEDEPAGIYQYARNLTYVLFYNASHMVPYDLPRQSRDMLDRFIKVDIASIGGSPADSRIDGEKLPQTSVGGHPNSTAAEQQEKAKMKQTEWKAYAKSGQAVLVIVIIGVSVWGFFIWRSRRRQWGYQGVYQSGMANRSALDRFHNKRAGDGDIEAGDFDEAELDQLHSPGMEHEHYAVGEDSEDEASSQHRQVSSGTKGAPREKNRNSS</sequence>
<dbReference type="EMBL" id="MVGC01000042">
    <property type="protein sequence ID" value="RJE25642.1"/>
    <property type="molecule type" value="Genomic_DNA"/>
</dbReference>
<dbReference type="InterPro" id="IPR018202">
    <property type="entry name" value="Ser_caboxypep_ser_AS"/>
</dbReference>
<dbReference type="Proteomes" id="UP000266188">
    <property type="component" value="Unassembled WGS sequence"/>
</dbReference>